<evidence type="ECO:0000313" key="3">
    <source>
        <dbReference type="EMBL" id="KAF0694403.1"/>
    </source>
</evidence>
<evidence type="ECO:0000313" key="4">
    <source>
        <dbReference type="EMBL" id="VFT91518.1"/>
    </source>
</evidence>
<dbReference type="EMBL" id="VJMH01005571">
    <property type="protein sequence ID" value="KAF0694403.1"/>
    <property type="molecule type" value="Genomic_DNA"/>
</dbReference>
<name>A0A485L1X5_9STRA</name>
<evidence type="ECO:0000313" key="5">
    <source>
        <dbReference type="Proteomes" id="UP000332933"/>
    </source>
</evidence>
<accession>A0A485L1X5</accession>
<feature type="chain" id="PRO_5036355517" evidence="2">
    <location>
        <begin position="20"/>
        <end position="346"/>
    </location>
</feature>
<evidence type="ECO:0000256" key="1">
    <source>
        <dbReference type="SAM" id="MobiDB-lite"/>
    </source>
</evidence>
<evidence type="ECO:0000256" key="2">
    <source>
        <dbReference type="SAM" id="SignalP"/>
    </source>
</evidence>
<dbReference type="Proteomes" id="UP000332933">
    <property type="component" value="Unassembled WGS sequence"/>
</dbReference>
<gene>
    <name evidence="4" type="primary">Aste57867_14700</name>
    <name evidence="3" type="ORF">As57867_014645</name>
    <name evidence="4" type="ORF">ASTE57867_14700</name>
</gene>
<reference evidence="4 5" key="1">
    <citation type="submission" date="2019-03" db="EMBL/GenBank/DDBJ databases">
        <authorList>
            <person name="Gaulin E."/>
            <person name="Dumas B."/>
        </authorList>
    </citation>
    <scope>NUCLEOTIDE SEQUENCE [LARGE SCALE GENOMIC DNA]</scope>
    <source>
        <strain evidence="4">CBS 568.67</strain>
    </source>
</reference>
<sequence>MRYVASLVALAYFTLETSAQISGLGPPVLPDVLSTLLDAYKPLLSTFAKSNLPATLGNCSDGAPPPNCTNIGPLYEIKDTFYHVKARWISGIDTMRLDNLNMAFDAQGGMTVKLQVNFAQLPTSLLVEACAGSLGCAKFLDSTKSCCGTDKTVAMTATATCNESYPFIQNLAIADATIIPGIGFNLDVLGHPFQVADLTPSIVTGIKTTAGKFFASQGMDLLNKQIQSLFGDKVYCSEASRNAQVPSAAPVTMPPSPTSTNATTAVSSSTSSPTATGNTSSSSINGNNATANATTTVPRVTDTSAGSQVLATAAPTTLRPSISPVAPASAAATVSLSLLVGFLTLM</sequence>
<dbReference type="OrthoDB" id="78337at2759"/>
<organism evidence="4 5">
    <name type="scientific">Aphanomyces stellatus</name>
    <dbReference type="NCBI Taxonomy" id="120398"/>
    <lineage>
        <taxon>Eukaryota</taxon>
        <taxon>Sar</taxon>
        <taxon>Stramenopiles</taxon>
        <taxon>Oomycota</taxon>
        <taxon>Saprolegniomycetes</taxon>
        <taxon>Saprolegniales</taxon>
        <taxon>Verrucalvaceae</taxon>
        <taxon>Aphanomyces</taxon>
    </lineage>
</organism>
<reference evidence="3" key="2">
    <citation type="submission" date="2019-06" db="EMBL/GenBank/DDBJ databases">
        <title>Genomics analysis of Aphanomyces spp. identifies a new class of oomycete effector associated with host adaptation.</title>
        <authorList>
            <person name="Gaulin E."/>
        </authorList>
    </citation>
    <scope>NUCLEOTIDE SEQUENCE</scope>
    <source>
        <strain evidence="3">CBS 578.67</strain>
    </source>
</reference>
<feature type="signal peptide" evidence="2">
    <location>
        <begin position="1"/>
        <end position="19"/>
    </location>
</feature>
<protein>
    <submittedName>
        <fullName evidence="4">Aste57867_14700 protein</fullName>
    </submittedName>
</protein>
<feature type="compositionally biased region" description="Low complexity" evidence="1">
    <location>
        <begin position="258"/>
        <end position="296"/>
    </location>
</feature>
<proteinExistence type="predicted"/>
<dbReference type="EMBL" id="CAADRA010005592">
    <property type="protein sequence ID" value="VFT91518.1"/>
    <property type="molecule type" value="Genomic_DNA"/>
</dbReference>
<feature type="region of interest" description="Disordered" evidence="1">
    <location>
        <begin position="245"/>
        <end position="298"/>
    </location>
</feature>
<keyword evidence="5" id="KW-1185">Reference proteome</keyword>
<keyword evidence="2" id="KW-0732">Signal</keyword>
<dbReference type="AlphaFoldDB" id="A0A485L1X5"/>